<gene>
    <name evidence="1" type="ORF">MSG28_015498</name>
</gene>
<accession>A0ACC0KAZ4</accession>
<sequence>MRKYGYFLDDSFITQIEYDKNWSSPHYCQVRPPPPQCPHSVDRRLARVTLASIPRLRSFTNDTVLDVLSIPARTTARCAPRPPQCPHSVDRRLAARDSSQHPAPALLHHDTVLTCCSIPARTTARCARPPPVPHIAWTRLARVTLASPRLRLALLQPTTPGWTSAFYHPQWPRHYCQPALLPGAPPPPQSPHSVDRRLARVTLASIPRLRSFTNDTVLDVLFYTSPHYCQVRPPPPPVPPIAWTAGWRA</sequence>
<reference evidence="1 2" key="1">
    <citation type="journal article" date="2022" name="Genome Biol. Evol.">
        <title>The Spruce Budworm Genome: Reconstructing the Evolutionary History of Antifreeze Proteins.</title>
        <authorList>
            <person name="Beliveau C."/>
            <person name="Gagne P."/>
            <person name="Picq S."/>
            <person name="Vernygora O."/>
            <person name="Keeling C.I."/>
            <person name="Pinkney K."/>
            <person name="Doucet D."/>
            <person name="Wen F."/>
            <person name="Johnston J.S."/>
            <person name="Maaroufi H."/>
            <person name="Boyle B."/>
            <person name="Laroche J."/>
            <person name="Dewar K."/>
            <person name="Juretic N."/>
            <person name="Blackburn G."/>
            <person name="Nisole A."/>
            <person name="Brunet B."/>
            <person name="Brandao M."/>
            <person name="Lumley L."/>
            <person name="Duan J."/>
            <person name="Quan G."/>
            <person name="Lucarotti C.J."/>
            <person name="Roe A.D."/>
            <person name="Sperling F.A.H."/>
            <person name="Levesque R.C."/>
            <person name="Cusson M."/>
        </authorList>
    </citation>
    <scope>NUCLEOTIDE SEQUENCE [LARGE SCALE GENOMIC DNA]</scope>
    <source>
        <strain evidence="1">Glfc:IPQL:Cfum</strain>
    </source>
</reference>
<name>A0ACC0KAZ4_CHOFU</name>
<evidence type="ECO:0000313" key="2">
    <source>
        <dbReference type="Proteomes" id="UP001064048"/>
    </source>
</evidence>
<dbReference type="EMBL" id="CM046128">
    <property type="protein sequence ID" value="KAI8433463.1"/>
    <property type="molecule type" value="Genomic_DNA"/>
</dbReference>
<protein>
    <submittedName>
        <fullName evidence="1">Uncharacterized protein</fullName>
    </submittedName>
</protein>
<organism evidence="1 2">
    <name type="scientific">Choristoneura fumiferana</name>
    <name type="common">Spruce budworm moth</name>
    <name type="synonym">Archips fumiferana</name>
    <dbReference type="NCBI Taxonomy" id="7141"/>
    <lineage>
        <taxon>Eukaryota</taxon>
        <taxon>Metazoa</taxon>
        <taxon>Ecdysozoa</taxon>
        <taxon>Arthropoda</taxon>
        <taxon>Hexapoda</taxon>
        <taxon>Insecta</taxon>
        <taxon>Pterygota</taxon>
        <taxon>Neoptera</taxon>
        <taxon>Endopterygota</taxon>
        <taxon>Lepidoptera</taxon>
        <taxon>Glossata</taxon>
        <taxon>Ditrysia</taxon>
        <taxon>Tortricoidea</taxon>
        <taxon>Tortricidae</taxon>
        <taxon>Tortricinae</taxon>
        <taxon>Choristoneura</taxon>
    </lineage>
</organism>
<comment type="caution">
    <text evidence="1">The sequence shown here is derived from an EMBL/GenBank/DDBJ whole genome shotgun (WGS) entry which is preliminary data.</text>
</comment>
<proteinExistence type="predicted"/>
<keyword evidence="2" id="KW-1185">Reference proteome</keyword>
<dbReference type="Proteomes" id="UP001064048">
    <property type="component" value="Chromosome 28"/>
</dbReference>
<evidence type="ECO:0000313" key="1">
    <source>
        <dbReference type="EMBL" id="KAI8433463.1"/>
    </source>
</evidence>